<dbReference type="Proteomes" id="UP000770661">
    <property type="component" value="Unassembled WGS sequence"/>
</dbReference>
<accession>A0A8J4YAQ4</accession>
<dbReference type="EMBL" id="JACEEZ010013118">
    <property type="protein sequence ID" value="KAG0720291.1"/>
    <property type="molecule type" value="Genomic_DNA"/>
</dbReference>
<sequence>MQEPILRLYLPVTPLGERSSTNHSAVLQRLSIPSPRDGPKSIYMPQDYQMLKSQLIDLTGPSRRPGGGNGSGPLSLLWCYLQAMACSTDLCRKPPLPNDSALPTRDPQETTLNQTVANGSPEQALCDGTCEYVSEE</sequence>
<keyword evidence="3" id="KW-1185">Reference proteome</keyword>
<comment type="caution">
    <text evidence="2">The sequence shown here is derived from an EMBL/GenBank/DDBJ whole genome shotgun (WGS) entry which is preliminary data.</text>
</comment>
<name>A0A8J4YAQ4_CHIOP</name>
<organism evidence="2 3">
    <name type="scientific">Chionoecetes opilio</name>
    <name type="common">Atlantic snow crab</name>
    <name type="synonym">Cancer opilio</name>
    <dbReference type="NCBI Taxonomy" id="41210"/>
    <lineage>
        <taxon>Eukaryota</taxon>
        <taxon>Metazoa</taxon>
        <taxon>Ecdysozoa</taxon>
        <taxon>Arthropoda</taxon>
        <taxon>Crustacea</taxon>
        <taxon>Multicrustacea</taxon>
        <taxon>Malacostraca</taxon>
        <taxon>Eumalacostraca</taxon>
        <taxon>Eucarida</taxon>
        <taxon>Decapoda</taxon>
        <taxon>Pleocyemata</taxon>
        <taxon>Brachyura</taxon>
        <taxon>Eubrachyura</taxon>
        <taxon>Majoidea</taxon>
        <taxon>Majidae</taxon>
        <taxon>Chionoecetes</taxon>
    </lineage>
</organism>
<evidence type="ECO:0000313" key="2">
    <source>
        <dbReference type="EMBL" id="KAG0720291.1"/>
    </source>
</evidence>
<evidence type="ECO:0000256" key="1">
    <source>
        <dbReference type="SAM" id="MobiDB-lite"/>
    </source>
</evidence>
<gene>
    <name evidence="2" type="ORF">GWK47_048819</name>
</gene>
<proteinExistence type="predicted"/>
<feature type="compositionally biased region" description="Polar residues" evidence="1">
    <location>
        <begin position="109"/>
        <end position="120"/>
    </location>
</feature>
<evidence type="ECO:0000313" key="3">
    <source>
        <dbReference type="Proteomes" id="UP000770661"/>
    </source>
</evidence>
<dbReference type="AlphaFoldDB" id="A0A8J4YAQ4"/>
<reference evidence="2" key="1">
    <citation type="submission" date="2020-07" db="EMBL/GenBank/DDBJ databases">
        <title>The High-quality genome of the commercially important snow crab, Chionoecetes opilio.</title>
        <authorList>
            <person name="Jeong J.-H."/>
            <person name="Ryu S."/>
        </authorList>
    </citation>
    <scope>NUCLEOTIDE SEQUENCE</scope>
    <source>
        <strain evidence="2">MADBK_172401_WGS</strain>
        <tissue evidence="2">Digestive gland</tissue>
    </source>
</reference>
<protein>
    <submittedName>
        <fullName evidence="2">Uncharacterized protein</fullName>
    </submittedName>
</protein>
<feature type="region of interest" description="Disordered" evidence="1">
    <location>
        <begin position="95"/>
        <end position="120"/>
    </location>
</feature>